<dbReference type="Pfam" id="PF00271">
    <property type="entry name" value="Helicase_C"/>
    <property type="match status" value="1"/>
</dbReference>
<name>A0A2G9V410_TELCI</name>
<evidence type="ECO:0000313" key="5">
    <source>
        <dbReference type="Proteomes" id="UP000230423"/>
    </source>
</evidence>
<dbReference type="Gene3D" id="3.40.50.300">
    <property type="entry name" value="P-loop containing nucleotide triphosphate hydrolases"/>
    <property type="match status" value="1"/>
</dbReference>
<dbReference type="PROSITE" id="PS51194">
    <property type="entry name" value="HELICASE_CTER"/>
    <property type="match status" value="1"/>
</dbReference>
<sequence length="136" mass="15171">MLRTEDPDVEVAILSMTAAGVGITLTAASVVIFAELHWNPGTLLQAEDRAHRVGQKDSVFVQYLVARNTADDVIWPLIQQKLDVLGQVNLSNDTFRSAEKTHLKCELNVAQPKEITDFFTVEEEPQNNPKRAKVDE</sequence>
<keyword evidence="5" id="KW-1185">Reference proteome</keyword>
<proteinExistence type="predicted"/>
<dbReference type="SUPFAM" id="SSF52540">
    <property type="entry name" value="P-loop containing nucleoside triphosphate hydrolases"/>
    <property type="match status" value="1"/>
</dbReference>
<keyword evidence="2" id="KW-1133">Transmembrane helix</keyword>
<evidence type="ECO:0000259" key="3">
    <source>
        <dbReference type="PROSITE" id="PS51194"/>
    </source>
</evidence>
<feature type="domain" description="Helicase C-terminal" evidence="3">
    <location>
        <begin position="1"/>
        <end position="103"/>
    </location>
</feature>
<dbReference type="InterPro" id="IPR049730">
    <property type="entry name" value="SNF2/RAD54-like_C"/>
</dbReference>
<accession>A0A2G9V410</accession>
<dbReference type="OrthoDB" id="2801544at2759"/>
<organism evidence="4 5">
    <name type="scientific">Teladorsagia circumcincta</name>
    <name type="common">Brown stomach worm</name>
    <name type="synonym">Ostertagia circumcincta</name>
    <dbReference type="NCBI Taxonomy" id="45464"/>
    <lineage>
        <taxon>Eukaryota</taxon>
        <taxon>Metazoa</taxon>
        <taxon>Ecdysozoa</taxon>
        <taxon>Nematoda</taxon>
        <taxon>Chromadorea</taxon>
        <taxon>Rhabditida</taxon>
        <taxon>Rhabditina</taxon>
        <taxon>Rhabditomorpha</taxon>
        <taxon>Strongyloidea</taxon>
        <taxon>Trichostrongylidae</taxon>
        <taxon>Teladorsagia</taxon>
    </lineage>
</organism>
<gene>
    <name evidence="4" type="ORF">TELCIR_01466</name>
</gene>
<dbReference type="GO" id="GO:0004386">
    <property type="term" value="F:helicase activity"/>
    <property type="evidence" value="ECO:0007669"/>
    <property type="project" value="UniProtKB-KW"/>
</dbReference>
<reference evidence="4 5" key="1">
    <citation type="submission" date="2015-09" db="EMBL/GenBank/DDBJ databases">
        <title>Draft genome of the parasitic nematode Teladorsagia circumcincta isolate WARC Sus (inbred).</title>
        <authorList>
            <person name="Mitreva M."/>
        </authorList>
    </citation>
    <scope>NUCLEOTIDE SEQUENCE [LARGE SCALE GENOMIC DNA]</scope>
    <source>
        <strain evidence="4 5">S</strain>
    </source>
</reference>
<keyword evidence="2" id="KW-0812">Transmembrane</keyword>
<feature type="transmembrane region" description="Helical" evidence="2">
    <location>
        <begin position="12"/>
        <end position="34"/>
    </location>
</feature>
<dbReference type="PANTHER" id="PTHR45766:SF6">
    <property type="entry name" value="SWI_SNF-RELATED MATRIX-ASSOCIATED ACTIN-DEPENDENT REGULATOR OF CHROMATIN SUBFAMILY A-LIKE PROTEIN 1"/>
    <property type="match status" value="1"/>
</dbReference>
<dbReference type="GO" id="GO:0031297">
    <property type="term" value="P:replication fork processing"/>
    <property type="evidence" value="ECO:0007669"/>
    <property type="project" value="TreeGrafter"/>
</dbReference>
<keyword evidence="2" id="KW-0472">Membrane</keyword>
<evidence type="ECO:0000256" key="1">
    <source>
        <dbReference type="ARBA" id="ARBA00022801"/>
    </source>
</evidence>
<dbReference type="Proteomes" id="UP000230423">
    <property type="component" value="Unassembled WGS sequence"/>
</dbReference>
<dbReference type="GO" id="GO:0043596">
    <property type="term" value="C:nuclear replication fork"/>
    <property type="evidence" value="ECO:0007669"/>
    <property type="project" value="TreeGrafter"/>
</dbReference>
<dbReference type="CDD" id="cd18793">
    <property type="entry name" value="SF2_C_SNF"/>
    <property type="match status" value="1"/>
</dbReference>
<dbReference type="InterPro" id="IPR027417">
    <property type="entry name" value="P-loop_NTPase"/>
</dbReference>
<evidence type="ECO:0000256" key="2">
    <source>
        <dbReference type="SAM" id="Phobius"/>
    </source>
</evidence>
<protein>
    <submittedName>
        <fullName evidence="4">Helicase protein</fullName>
    </submittedName>
</protein>
<dbReference type="EMBL" id="KZ345050">
    <property type="protein sequence ID" value="PIO76460.1"/>
    <property type="molecule type" value="Genomic_DNA"/>
</dbReference>
<dbReference type="PANTHER" id="PTHR45766">
    <property type="entry name" value="DNA ANNEALING HELICASE AND ENDONUCLEASE ZRANB3 FAMILY MEMBER"/>
    <property type="match status" value="1"/>
</dbReference>
<dbReference type="AlphaFoldDB" id="A0A2G9V410"/>
<dbReference type="GO" id="GO:0016787">
    <property type="term" value="F:hydrolase activity"/>
    <property type="evidence" value="ECO:0007669"/>
    <property type="project" value="UniProtKB-KW"/>
</dbReference>
<dbReference type="GO" id="GO:0006281">
    <property type="term" value="P:DNA repair"/>
    <property type="evidence" value="ECO:0007669"/>
    <property type="project" value="TreeGrafter"/>
</dbReference>
<keyword evidence="4" id="KW-0067">ATP-binding</keyword>
<keyword evidence="4" id="KW-0347">Helicase</keyword>
<evidence type="ECO:0000313" key="4">
    <source>
        <dbReference type="EMBL" id="PIO76460.1"/>
    </source>
</evidence>
<keyword evidence="4" id="KW-0547">Nucleotide-binding</keyword>
<keyword evidence="1" id="KW-0378">Hydrolase</keyword>
<dbReference type="InterPro" id="IPR001650">
    <property type="entry name" value="Helicase_C-like"/>
</dbReference>